<evidence type="ECO:0000313" key="5">
    <source>
        <dbReference type="Proteomes" id="UP000646548"/>
    </source>
</evidence>
<dbReference type="InterPro" id="IPR016187">
    <property type="entry name" value="CTDL_fold"/>
</dbReference>
<reference evidence="4" key="1">
    <citation type="journal article" name="BMC Genomics">
        <title>Long-read sequencing and de novo genome assembly of marine medaka (Oryzias melastigma).</title>
        <authorList>
            <person name="Liang P."/>
            <person name="Saqib H.S.A."/>
            <person name="Ni X."/>
            <person name="Shen Y."/>
        </authorList>
    </citation>
    <scope>NUCLEOTIDE SEQUENCE</scope>
    <source>
        <strain evidence="4">Bigg-433</strain>
    </source>
</reference>
<dbReference type="SUPFAM" id="SSF56436">
    <property type="entry name" value="C-type lectin-like"/>
    <property type="match status" value="5"/>
</dbReference>
<sequence>MMEKILLLVLVSSDIFILSSCLLTRQYYFENQRMNWTEAQTYCRQKYTDLATITNSEEMDEVRKVVLSTGYGSDFRIGLHNNITWRWSDGYTGSLVYTYSYWSPEDSFHSRSDRICMTTDWQYSTFTWLDASCDSLLPFVCYQEIFILSSCLHIRQYHFVHQPLKWTQAQTYCRQKHTDLATIETSEEMDRVMNTVSSAGYSFKFWTGLYSNIKWRWSDGFTGVFNDHNYWSPEDSFHSRSDQICMVSKGHDLYVSWSDSNCSSLLPFVCYHGTHQNPEYVFVNERMNWFSAQRYCRENFTDLATMRNKMDWTKLCSVTPVNQSVWTGFNRDSNISWSDRSNFFFYQKPTNLYLQPGMTNICGFQYVGNTKEWYLYNCETRFPFVYIFILSSCLLIRQYHYVNQSLSWTEAQTYCRQKHTDLATIDTSEEMDQVRSIVSSTGLIWIGLYSNINWRWSDGFIGGLTGNNYWTLEDSFDSRSDQICMVADWSSSNRLFESSCSSLLPFVCSNGTQQNPDYVFVNERMNWSSAQGYCRQNFTDLVTVESSTVWKNIQNVVSPKQKSWIGLFRDSNISWSDGRNFSFYQTPFSFFLFPDLTSSRCCLQHGQIKGHWHFDSCERRFPFICHELLKVKTHVVKLRLKTENSDILNDAAVKQKLLEKLQEKLKENGVSGVEVKWKQTTDGKVFNQEEKKRTEF</sequence>
<feature type="domain" description="C-type lectin" evidence="3">
    <location>
        <begin position="27"/>
        <end position="142"/>
    </location>
</feature>
<dbReference type="SMART" id="SM00034">
    <property type="entry name" value="CLECT"/>
    <property type="match status" value="5"/>
</dbReference>
<feature type="domain" description="C-type lectin" evidence="3">
    <location>
        <begin position="275"/>
        <end position="385"/>
    </location>
</feature>
<protein>
    <submittedName>
        <fullName evidence="4">Macrophage mannose receptor 1</fullName>
    </submittedName>
</protein>
<name>A0A834FTQ2_ORYME</name>
<dbReference type="PROSITE" id="PS00615">
    <property type="entry name" value="C_TYPE_LECTIN_1"/>
    <property type="match status" value="2"/>
</dbReference>
<feature type="domain" description="C-type lectin" evidence="3">
    <location>
        <begin position="157"/>
        <end position="271"/>
    </location>
</feature>
<dbReference type="InterPro" id="IPR018378">
    <property type="entry name" value="C-type_lectin_CS"/>
</dbReference>
<evidence type="ECO:0000313" key="4">
    <source>
        <dbReference type="EMBL" id="KAF6739112.1"/>
    </source>
</evidence>
<proteinExistence type="predicted"/>
<gene>
    <name evidence="4" type="ORF">FQA47_001461</name>
</gene>
<dbReference type="PANTHER" id="PTHR45784:SF3">
    <property type="entry name" value="C-TYPE LECTIN DOMAIN FAMILY 4 MEMBER K-LIKE-RELATED"/>
    <property type="match status" value="1"/>
</dbReference>
<keyword evidence="2" id="KW-0732">Signal</keyword>
<dbReference type="InterPro" id="IPR016186">
    <property type="entry name" value="C-type_lectin-like/link_sf"/>
</dbReference>
<evidence type="ECO:0000259" key="3">
    <source>
        <dbReference type="PROSITE" id="PS50041"/>
    </source>
</evidence>
<feature type="domain" description="C-type lectin" evidence="3">
    <location>
        <begin position="399"/>
        <end position="509"/>
    </location>
</feature>
<evidence type="ECO:0000256" key="1">
    <source>
        <dbReference type="ARBA" id="ARBA00023157"/>
    </source>
</evidence>
<dbReference type="Pfam" id="PF00059">
    <property type="entry name" value="Lectin_C"/>
    <property type="match status" value="5"/>
</dbReference>
<keyword evidence="4" id="KW-0675">Receptor</keyword>
<accession>A0A834FTQ2</accession>
<feature type="chain" id="PRO_5032335833" evidence="2">
    <location>
        <begin position="22"/>
        <end position="696"/>
    </location>
</feature>
<dbReference type="PROSITE" id="PS50041">
    <property type="entry name" value="C_TYPE_LECTIN_2"/>
    <property type="match status" value="5"/>
</dbReference>
<dbReference type="EMBL" id="WKFB01000015">
    <property type="protein sequence ID" value="KAF6739112.1"/>
    <property type="molecule type" value="Genomic_DNA"/>
</dbReference>
<dbReference type="PANTHER" id="PTHR45784">
    <property type="entry name" value="C-TYPE LECTIN DOMAIN FAMILY 20 MEMBER A-RELATED"/>
    <property type="match status" value="1"/>
</dbReference>
<dbReference type="AlphaFoldDB" id="A0A834FTQ2"/>
<dbReference type="Gene3D" id="3.10.100.10">
    <property type="entry name" value="Mannose-Binding Protein A, subunit A"/>
    <property type="match status" value="5"/>
</dbReference>
<evidence type="ECO:0000256" key="2">
    <source>
        <dbReference type="SAM" id="SignalP"/>
    </source>
</evidence>
<dbReference type="InterPro" id="IPR001304">
    <property type="entry name" value="C-type_lectin-like"/>
</dbReference>
<comment type="caution">
    <text evidence="4">The sequence shown here is derived from an EMBL/GenBank/DDBJ whole genome shotgun (WGS) entry which is preliminary data.</text>
</comment>
<keyword evidence="1" id="KW-1015">Disulfide bond</keyword>
<dbReference type="Proteomes" id="UP000646548">
    <property type="component" value="Unassembled WGS sequence"/>
</dbReference>
<feature type="signal peptide" evidence="2">
    <location>
        <begin position="1"/>
        <end position="21"/>
    </location>
</feature>
<feature type="domain" description="C-type lectin" evidence="3">
    <location>
        <begin position="518"/>
        <end position="626"/>
    </location>
</feature>
<organism evidence="4 5">
    <name type="scientific">Oryzias melastigma</name>
    <name type="common">Marine medaka</name>
    <dbReference type="NCBI Taxonomy" id="30732"/>
    <lineage>
        <taxon>Eukaryota</taxon>
        <taxon>Metazoa</taxon>
        <taxon>Chordata</taxon>
        <taxon>Craniata</taxon>
        <taxon>Vertebrata</taxon>
        <taxon>Euteleostomi</taxon>
        <taxon>Actinopterygii</taxon>
        <taxon>Neopterygii</taxon>
        <taxon>Teleostei</taxon>
        <taxon>Neoteleostei</taxon>
        <taxon>Acanthomorphata</taxon>
        <taxon>Ovalentaria</taxon>
        <taxon>Atherinomorphae</taxon>
        <taxon>Beloniformes</taxon>
        <taxon>Adrianichthyidae</taxon>
        <taxon>Oryziinae</taxon>
        <taxon>Oryzias</taxon>
    </lineage>
</organism>